<sequence>MIYTHIDGEFFYVYTLFYMKRIILFISILLFSVNVFAYTDPYLCSKYYKLRIRNVEKVLAVGIRKVNNTSVETYVLGFGTPIHATINGAKLTDAYISKRRTLQCSGVTIGHVRIYEMAGLGIKTGEFVITSGDKRASTYLEID</sequence>
<gene>
    <name evidence="2" type="ORF">SAMN02745213_01291</name>
</gene>
<keyword evidence="1" id="KW-1133">Transmembrane helix</keyword>
<reference evidence="3" key="1">
    <citation type="submission" date="2017-02" db="EMBL/GenBank/DDBJ databases">
        <authorList>
            <person name="Varghese N."/>
            <person name="Submissions S."/>
        </authorList>
    </citation>
    <scope>NUCLEOTIDE SEQUENCE [LARGE SCALE GENOMIC DNA]</scope>
    <source>
        <strain evidence="3">DSM 3072</strain>
    </source>
</reference>
<feature type="transmembrane region" description="Helical" evidence="1">
    <location>
        <begin position="22"/>
        <end position="43"/>
    </location>
</feature>
<evidence type="ECO:0000313" key="2">
    <source>
        <dbReference type="EMBL" id="SKA62616.1"/>
    </source>
</evidence>
<accession>A0A1T4VCJ9</accession>
<organism evidence="2 3">
    <name type="scientific">Succinivibrio dextrinosolvens DSM 3072</name>
    <dbReference type="NCBI Taxonomy" id="1123324"/>
    <lineage>
        <taxon>Bacteria</taxon>
        <taxon>Pseudomonadati</taxon>
        <taxon>Pseudomonadota</taxon>
        <taxon>Gammaproteobacteria</taxon>
        <taxon>Aeromonadales</taxon>
        <taxon>Succinivibrionaceae</taxon>
        <taxon>Succinivibrio</taxon>
    </lineage>
</organism>
<dbReference type="AlphaFoldDB" id="A0A1T4VCJ9"/>
<keyword evidence="3" id="KW-1185">Reference proteome</keyword>
<evidence type="ECO:0000313" key="3">
    <source>
        <dbReference type="Proteomes" id="UP000242432"/>
    </source>
</evidence>
<dbReference type="Proteomes" id="UP000242432">
    <property type="component" value="Unassembled WGS sequence"/>
</dbReference>
<evidence type="ECO:0000256" key="1">
    <source>
        <dbReference type="SAM" id="Phobius"/>
    </source>
</evidence>
<name>A0A1T4VCJ9_9GAMM</name>
<dbReference type="EMBL" id="FUXX01000019">
    <property type="protein sequence ID" value="SKA62616.1"/>
    <property type="molecule type" value="Genomic_DNA"/>
</dbReference>
<keyword evidence="1" id="KW-0812">Transmembrane</keyword>
<keyword evidence="1" id="KW-0472">Membrane</keyword>
<proteinExistence type="predicted"/>
<protein>
    <submittedName>
        <fullName evidence="2">Uncharacterized protein</fullName>
    </submittedName>
</protein>